<keyword evidence="1" id="KW-0812">Transmembrane</keyword>
<evidence type="ECO:0000313" key="2">
    <source>
        <dbReference type="EMBL" id="MBL7632774.1"/>
    </source>
</evidence>
<evidence type="ECO:0000256" key="1">
    <source>
        <dbReference type="SAM" id="Phobius"/>
    </source>
</evidence>
<reference evidence="2" key="1">
    <citation type="submission" date="2020-12" db="EMBL/GenBank/DDBJ databases">
        <title>Genomic characterization of non-nitrogen-fixing Frankia strains.</title>
        <authorList>
            <person name="Carlos-Shanley C."/>
            <person name="Guerra T."/>
            <person name="Hahn D."/>
        </authorList>
    </citation>
    <scope>NUCLEOTIDE SEQUENCE</scope>
    <source>
        <strain evidence="2">CN6</strain>
    </source>
</reference>
<gene>
    <name evidence="2" type="ORF">I7412_37600</name>
</gene>
<accession>A0A937URE2</accession>
<evidence type="ECO:0000313" key="3">
    <source>
        <dbReference type="Proteomes" id="UP000604475"/>
    </source>
</evidence>
<proteinExistence type="predicted"/>
<dbReference type="EMBL" id="JAEACQ010000349">
    <property type="protein sequence ID" value="MBL7632774.1"/>
    <property type="molecule type" value="Genomic_DNA"/>
</dbReference>
<dbReference type="AlphaFoldDB" id="A0A937URE2"/>
<feature type="transmembrane region" description="Helical" evidence="1">
    <location>
        <begin position="82"/>
        <end position="100"/>
    </location>
</feature>
<protein>
    <submittedName>
        <fullName evidence="2">Uncharacterized protein</fullName>
    </submittedName>
</protein>
<comment type="caution">
    <text evidence="2">The sequence shown here is derived from an EMBL/GenBank/DDBJ whole genome shotgun (WGS) entry which is preliminary data.</text>
</comment>
<keyword evidence="1" id="KW-0472">Membrane</keyword>
<dbReference type="Proteomes" id="UP000604475">
    <property type="component" value="Unassembled WGS sequence"/>
</dbReference>
<name>A0A937URE2_9ACTN</name>
<keyword evidence="3" id="KW-1185">Reference proteome</keyword>
<dbReference type="RefSeq" id="WP_203004130.1">
    <property type="nucleotide sequence ID" value="NZ_JADWYU010000207.1"/>
</dbReference>
<organism evidence="2 3">
    <name type="scientific">Frankia nepalensis</name>
    <dbReference type="NCBI Taxonomy" id="1836974"/>
    <lineage>
        <taxon>Bacteria</taxon>
        <taxon>Bacillati</taxon>
        <taxon>Actinomycetota</taxon>
        <taxon>Actinomycetes</taxon>
        <taxon>Frankiales</taxon>
        <taxon>Frankiaceae</taxon>
        <taxon>Frankia</taxon>
    </lineage>
</organism>
<keyword evidence="1" id="KW-1133">Transmembrane helix</keyword>
<sequence length="210" mass="24320">MARAKYVEWFWLGAGTLRAVLRERGLEDRLSSREYWYLCPLCLDAMFTVEEPDTGEHVPPRRSAEFTATFNMYSAERARMSWIRFAYLSAFALFGWRYILTPTLQPIRNSLAGREGSRLPPIPFHCHDRDDDRRELSIVEELAECRSLLSVWGTEGIFLPLRLDSRGLDDLPRRVSGEAAGRVNFTFNGKKRPWLASPEHWLDPRPASEI</sequence>